<keyword evidence="4" id="KW-1185">Reference proteome</keyword>
<dbReference type="AlphaFoldDB" id="A0A9X4L274"/>
<dbReference type="InterPro" id="IPR019076">
    <property type="entry name" value="Spore_lipoprot_YhcN/YlaJ-like"/>
</dbReference>
<feature type="compositionally biased region" description="Polar residues" evidence="1">
    <location>
        <begin position="196"/>
        <end position="206"/>
    </location>
</feature>
<name>A0A9X4L274_9BACL</name>
<dbReference type="Pfam" id="PF09580">
    <property type="entry name" value="Spore_YhcN_YlaJ"/>
    <property type="match status" value="1"/>
</dbReference>
<keyword evidence="2" id="KW-0732">Signal</keyword>
<dbReference type="EMBL" id="JAPDIA010000008">
    <property type="protein sequence ID" value="MDG0812182.1"/>
    <property type="molecule type" value="Genomic_DNA"/>
</dbReference>
<comment type="caution">
    <text evidence="3">The sequence shown here is derived from an EMBL/GenBank/DDBJ whole genome shotgun (WGS) entry which is preliminary data.</text>
</comment>
<protein>
    <submittedName>
        <fullName evidence="3">YhcN/YlaJ family sporulation lipoprotein</fullName>
    </submittedName>
</protein>
<evidence type="ECO:0000313" key="4">
    <source>
        <dbReference type="Proteomes" id="UP001153404"/>
    </source>
</evidence>
<accession>A0A9X4L274</accession>
<organism evidence="3 4">
    <name type="scientific">Cohnella rhizosphaerae</name>
    <dbReference type="NCBI Taxonomy" id="1457232"/>
    <lineage>
        <taxon>Bacteria</taxon>
        <taxon>Bacillati</taxon>
        <taxon>Bacillota</taxon>
        <taxon>Bacilli</taxon>
        <taxon>Bacillales</taxon>
        <taxon>Paenibacillaceae</taxon>
        <taxon>Cohnella</taxon>
    </lineage>
</organism>
<evidence type="ECO:0000256" key="2">
    <source>
        <dbReference type="SAM" id="SignalP"/>
    </source>
</evidence>
<evidence type="ECO:0000313" key="3">
    <source>
        <dbReference type="EMBL" id="MDG0812182.1"/>
    </source>
</evidence>
<feature type="region of interest" description="Disordered" evidence="1">
    <location>
        <begin position="176"/>
        <end position="206"/>
    </location>
</feature>
<evidence type="ECO:0000256" key="1">
    <source>
        <dbReference type="SAM" id="MobiDB-lite"/>
    </source>
</evidence>
<dbReference type="PROSITE" id="PS51257">
    <property type="entry name" value="PROKAR_LIPOPROTEIN"/>
    <property type="match status" value="1"/>
</dbReference>
<proteinExistence type="predicted"/>
<sequence length="206" mass="21600">MVISRMYVRKPVKAGLLLLLASALLSAAGCGNRNAAPAGPGEDRLHVRSAPGGDVSARDGSVAVRPNAKAVASHLEQLAEGVQGVRHANCVIFGKYAVVGIDVDPKMERSRVGTTKYAVAEAFRKDPYGIDALVTADMDMAQRIREIRADAKRGRPIAGFAEEMADIVGRLVPQVPRSIVPPASPDGNGPAAKAPANTSANTQRTQ</sequence>
<reference evidence="3" key="1">
    <citation type="submission" date="2022-10" db="EMBL/GenBank/DDBJ databases">
        <title>Comparative genomic analysis of Cohnella hashimotonis sp. nov., isolated from the International Space Station.</title>
        <authorList>
            <person name="Simpson A."/>
            <person name="Venkateswaran K."/>
        </authorList>
    </citation>
    <scope>NUCLEOTIDE SEQUENCE</scope>
    <source>
        <strain evidence="3">DSM 28161</strain>
    </source>
</reference>
<feature type="signal peptide" evidence="2">
    <location>
        <begin position="1"/>
        <end position="27"/>
    </location>
</feature>
<keyword evidence="3" id="KW-0449">Lipoprotein</keyword>
<gene>
    <name evidence="3" type="ORF">OMP40_24635</name>
</gene>
<feature type="chain" id="PRO_5040807943" evidence="2">
    <location>
        <begin position="28"/>
        <end position="206"/>
    </location>
</feature>
<dbReference type="Proteomes" id="UP001153404">
    <property type="component" value="Unassembled WGS sequence"/>
</dbReference>